<accession>A0A9Q8Z2I8</accession>
<evidence type="ECO:0000313" key="2">
    <source>
        <dbReference type="EMBL" id="USP74789.1"/>
    </source>
</evidence>
<feature type="compositionally biased region" description="Polar residues" evidence="1">
    <location>
        <begin position="20"/>
        <end position="31"/>
    </location>
</feature>
<feature type="compositionally biased region" description="Pro residues" evidence="1">
    <location>
        <begin position="233"/>
        <end position="257"/>
    </location>
</feature>
<protein>
    <recommendedName>
        <fullName evidence="4">GMP synthase</fullName>
    </recommendedName>
</protein>
<name>A0A9Q8Z2I8_CURCL</name>
<dbReference type="EMBL" id="CP089275">
    <property type="protein sequence ID" value="USP74789.1"/>
    <property type="molecule type" value="Genomic_DNA"/>
</dbReference>
<gene>
    <name evidence="2" type="ORF">yc1106_02063</name>
</gene>
<feature type="compositionally biased region" description="Basic and acidic residues" evidence="1">
    <location>
        <begin position="44"/>
        <end position="54"/>
    </location>
</feature>
<feature type="region of interest" description="Disordered" evidence="1">
    <location>
        <begin position="225"/>
        <end position="348"/>
    </location>
</feature>
<dbReference type="VEuPathDB" id="FungiDB:yc1106_02063"/>
<feature type="region of interest" description="Disordered" evidence="1">
    <location>
        <begin position="1"/>
        <end position="213"/>
    </location>
</feature>
<feature type="compositionally biased region" description="Low complexity" evidence="1">
    <location>
        <begin position="32"/>
        <end position="43"/>
    </location>
</feature>
<evidence type="ECO:0008006" key="4">
    <source>
        <dbReference type="Google" id="ProtNLM"/>
    </source>
</evidence>
<dbReference type="Proteomes" id="UP001056012">
    <property type="component" value="Chromosome 2"/>
</dbReference>
<proteinExistence type="predicted"/>
<organism evidence="2 3">
    <name type="scientific">Curvularia clavata</name>
    <dbReference type="NCBI Taxonomy" id="95742"/>
    <lineage>
        <taxon>Eukaryota</taxon>
        <taxon>Fungi</taxon>
        <taxon>Dikarya</taxon>
        <taxon>Ascomycota</taxon>
        <taxon>Pezizomycotina</taxon>
        <taxon>Dothideomycetes</taxon>
        <taxon>Pleosporomycetidae</taxon>
        <taxon>Pleosporales</taxon>
        <taxon>Pleosporineae</taxon>
        <taxon>Pleosporaceae</taxon>
        <taxon>Curvularia</taxon>
    </lineage>
</organism>
<dbReference type="OrthoDB" id="3357271at2759"/>
<feature type="compositionally biased region" description="Low complexity" evidence="1">
    <location>
        <begin position="261"/>
        <end position="274"/>
    </location>
</feature>
<feature type="compositionally biased region" description="Polar residues" evidence="1">
    <location>
        <begin position="297"/>
        <end position="306"/>
    </location>
</feature>
<evidence type="ECO:0000256" key="1">
    <source>
        <dbReference type="SAM" id="MobiDB-lite"/>
    </source>
</evidence>
<sequence length="426" mass="43582">MDKFKSVAKGGWHPERERTNSGSSAGGQSDSKVGQVKGWVGKVQGKDVHAEAAKQHQSTPLSSLKDPASFAPPPKRLDYSTGSSSAAGTGAATGLASAPAAGAKQRLQEKEEARRRAEEEANRPPPGPYRVNTTGLSTAHLPKPPAFRPGTASPASPSSPAPPVASAKPKPSLPPRLPPRQNSNPDEFAPPPPPTYHEATQQETPTLNQAAVGRLGQAGVSVAGLGIGRTASPPVPPRANPSPPVPLRAKPSPPVPPRQNSGASVSAQSSTTASHGSQMNELQSRFARLSGPKSPAETPTTGTSWADKQAALRTASNLRDDPSKVSASDLKTAASTANNFQQRHGDQVAAGWKSANSLNQKYGIAGKVGSLASSSTSPPPPAQPAAPSNAGGLGKKAPPPPPPKKKELSGGSSEPPPIPLSSKPKF</sequence>
<feature type="compositionally biased region" description="Polar residues" evidence="1">
    <location>
        <begin position="198"/>
        <end position="209"/>
    </location>
</feature>
<evidence type="ECO:0000313" key="3">
    <source>
        <dbReference type="Proteomes" id="UP001056012"/>
    </source>
</evidence>
<feature type="compositionally biased region" description="Low complexity" evidence="1">
    <location>
        <begin position="80"/>
        <end position="103"/>
    </location>
</feature>
<feature type="region of interest" description="Disordered" evidence="1">
    <location>
        <begin position="369"/>
        <end position="426"/>
    </location>
</feature>
<feature type="compositionally biased region" description="Basic and acidic residues" evidence="1">
    <location>
        <begin position="106"/>
        <end position="122"/>
    </location>
</feature>
<dbReference type="AlphaFoldDB" id="A0A9Q8Z2I8"/>
<keyword evidence="3" id="KW-1185">Reference proteome</keyword>
<reference evidence="2" key="1">
    <citation type="submission" date="2021-12" db="EMBL/GenBank/DDBJ databases">
        <title>Curvularia clavata genome.</title>
        <authorList>
            <person name="Cao Y."/>
        </authorList>
    </citation>
    <scope>NUCLEOTIDE SEQUENCE</scope>
    <source>
        <strain evidence="2">Yc1106</strain>
    </source>
</reference>
<feature type="compositionally biased region" description="Polar residues" evidence="1">
    <location>
        <begin position="333"/>
        <end position="342"/>
    </location>
</feature>